<proteinExistence type="inferred from homology"/>
<keyword evidence="6" id="KW-0560">Oxidoreductase</keyword>
<comment type="cofactor">
    <cofactor evidence="1">
        <name>pyrroloquinoline quinone</name>
        <dbReference type="ChEBI" id="CHEBI:58442"/>
    </cofactor>
</comment>
<evidence type="ECO:0000256" key="3">
    <source>
        <dbReference type="ARBA" id="ARBA00022475"/>
    </source>
</evidence>
<dbReference type="Pfam" id="PF07995">
    <property type="entry name" value="GSDH"/>
    <property type="match status" value="1"/>
</dbReference>
<feature type="signal peptide" evidence="11">
    <location>
        <begin position="1"/>
        <end position="37"/>
    </location>
</feature>
<evidence type="ECO:0000256" key="8">
    <source>
        <dbReference type="ARBA" id="ARBA00023180"/>
    </source>
</evidence>
<evidence type="ECO:0000256" key="10">
    <source>
        <dbReference type="ARBA" id="ARBA00061483"/>
    </source>
</evidence>
<dbReference type="FunFam" id="2.120.10.30:FF:000067">
    <property type="entry name" value="HHIP-like 1"/>
    <property type="match status" value="1"/>
</dbReference>
<dbReference type="InterPro" id="IPR012938">
    <property type="entry name" value="Glc/Sorbosone_DH"/>
</dbReference>
<dbReference type="PANTHER" id="PTHR19328:SF13">
    <property type="entry name" value="HIPL1 PROTEIN"/>
    <property type="match status" value="1"/>
</dbReference>
<reference evidence="13" key="1">
    <citation type="submission" date="2020-07" db="EMBL/GenBank/DDBJ databases">
        <title>Genome sequence and genetic diversity analysis of an under-domesticated orphan crop, white fonio (Digitaria exilis).</title>
        <authorList>
            <person name="Bennetzen J.L."/>
            <person name="Chen S."/>
            <person name="Ma X."/>
            <person name="Wang X."/>
            <person name="Yssel A.E.J."/>
            <person name="Chaluvadi S.R."/>
            <person name="Johnson M."/>
            <person name="Gangashetty P."/>
            <person name="Hamidou F."/>
            <person name="Sanogo M.D."/>
            <person name="Zwaenepoel A."/>
            <person name="Wallace J."/>
            <person name="Van De Peer Y."/>
            <person name="Van Deynze A."/>
        </authorList>
    </citation>
    <scope>NUCLEOTIDE SEQUENCE</scope>
    <source>
        <tissue evidence="13">Leaves</tissue>
    </source>
</reference>
<dbReference type="SUPFAM" id="SSF50952">
    <property type="entry name" value="Soluble quinoprotein glucose dehydrogenase"/>
    <property type="match status" value="1"/>
</dbReference>
<dbReference type="GO" id="GO:0016491">
    <property type="term" value="F:oxidoreductase activity"/>
    <property type="evidence" value="ECO:0007669"/>
    <property type="project" value="UniProtKB-KW"/>
</dbReference>
<organism evidence="13 14">
    <name type="scientific">Digitaria exilis</name>
    <dbReference type="NCBI Taxonomy" id="1010633"/>
    <lineage>
        <taxon>Eukaryota</taxon>
        <taxon>Viridiplantae</taxon>
        <taxon>Streptophyta</taxon>
        <taxon>Embryophyta</taxon>
        <taxon>Tracheophyta</taxon>
        <taxon>Spermatophyta</taxon>
        <taxon>Magnoliopsida</taxon>
        <taxon>Liliopsida</taxon>
        <taxon>Poales</taxon>
        <taxon>Poaceae</taxon>
        <taxon>PACMAD clade</taxon>
        <taxon>Panicoideae</taxon>
        <taxon>Panicodae</taxon>
        <taxon>Paniceae</taxon>
        <taxon>Anthephorinae</taxon>
        <taxon>Digitaria</taxon>
    </lineage>
</organism>
<dbReference type="EMBL" id="JACEFO010002109">
    <property type="protein sequence ID" value="KAF8681859.1"/>
    <property type="molecule type" value="Genomic_DNA"/>
</dbReference>
<accession>A0A835B1A9</accession>
<dbReference type="Proteomes" id="UP000636709">
    <property type="component" value="Unassembled WGS sequence"/>
</dbReference>
<keyword evidence="7" id="KW-0472">Membrane</keyword>
<keyword evidence="5" id="KW-0634">PQQ</keyword>
<sequence>MGTPPLGARGRRSLLFPLILCCFCCLAAWAPPPAARALPLCTDGRAPVPLNKTLSFCSTYGSGGSSCCNAAADAALRKRFDAMNVSDAACAGVVKSVLCAIISVTNILAYLQECSPFSAELFNSSTKIQMVPHLCNYTSSASSAQSKDSTQDYCKLVWETCKNVTIVNSPFQPPLQGSARLPSSSSKLTDVWRSENDFCSSFGGSSGDQSLCFNGNAVFFNSTELSPTPKGICLEKIGNGSYLNMAPHPDGSNRVFLSSQAGKIWLVNIPEQGSGGTLQYDEANPFIDLTDEVHYDSEFGLMGIAFHPKFATNGRFFVSYNCDRTQSPNCAGRCSCNSGANCDPSKLGPDNGAQPCQYQVVVAEYSAEISSSNVSAATSANPSEVRRIFTMGLPYTAHHGGQIIFGPTDGYLYLMMGDGGSKGDPFNFSQNKKSLLGKIMRLDVDSTQSQTRNPSLWGNYSIPKDNPFADDSDLQPEIWALGFSNPWRCSFDSERPSYFYCGDVGQDAYEEVDLITKGGNYGWRVYEGPYIYQPKNSPGGNTSLHSINAIFPVMGYDHSTVNKKIGSASITGGYVYRGSTDPCLYGRYLYTDLYSSLMWTGTEIPEGSGNYTSATIPLSCSNNSPIACESATGSTDPLLGYIFSFGEDNSKDIFVLASKGVYRVVRPSLCGYTCPAEKLATNNGTAPPGPSSSAPTTGLGKTVSVALTLIVCLFYS</sequence>
<keyword evidence="3" id="KW-1003">Cell membrane</keyword>
<feature type="domain" description="Glucose/Sorbosone dehydrogenase" evidence="12">
    <location>
        <begin position="244"/>
        <end position="588"/>
    </location>
</feature>
<evidence type="ECO:0000256" key="5">
    <source>
        <dbReference type="ARBA" id="ARBA00022891"/>
    </source>
</evidence>
<dbReference type="PANTHER" id="PTHR19328">
    <property type="entry name" value="HEDGEHOG-INTERACTING PROTEIN"/>
    <property type="match status" value="1"/>
</dbReference>
<comment type="caution">
    <text evidence="13">The sequence shown here is derived from an EMBL/GenBank/DDBJ whole genome shotgun (WGS) entry which is preliminary data.</text>
</comment>
<dbReference type="GO" id="GO:0005886">
    <property type="term" value="C:plasma membrane"/>
    <property type="evidence" value="ECO:0007669"/>
    <property type="project" value="UniProtKB-SubCell"/>
</dbReference>
<protein>
    <recommendedName>
        <fullName evidence="12">Glucose/Sorbosone dehydrogenase domain-containing protein</fullName>
    </recommendedName>
</protein>
<comment type="subcellular location">
    <subcellularLocation>
        <location evidence="2">Cell membrane</location>
        <topology evidence="2">Lipid-anchor</topology>
    </subcellularLocation>
</comment>
<evidence type="ECO:0000313" key="13">
    <source>
        <dbReference type="EMBL" id="KAF8681859.1"/>
    </source>
</evidence>
<evidence type="ECO:0000256" key="9">
    <source>
        <dbReference type="ARBA" id="ARBA00023288"/>
    </source>
</evidence>
<gene>
    <name evidence="13" type="ORF">HU200_045303</name>
</gene>
<dbReference type="InterPro" id="IPR011042">
    <property type="entry name" value="6-blade_b-propeller_TolB-like"/>
</dbReference>
<evidence type="ECO:0000256" key="4">
    <source>
        <dbReference type="ARBA" id="ARBA00022729"/>
    </source>
</evidence>
<evidence type="ECO:0000256" key="1">
    <source>
        <dbReference type="ARBA" id="ARBA00001931"/>
    </source>
</evidence>
<dbReference type="Gene3D" id="2.120.10.30">
    <property type="entry name" value="TolB, C-terminal domain"/>
    <property type="match status" value="1"/>
</dbReference>
<keyword evidence="8" id="KW-0325">Glycoprotein</keyword>
<comment type="similarity">
    <text evidence="10">Belongs to the PQQ oxidoreductase GdhB family.</text>
</comment>
<dbReference type="InterPro" id="IPR011041">
    <property type="entry name" value="Quinoprot_gluc/sorb_DH_b-prop"/>
</dbReference>
<keyword evidence="9" id="KW-0449">Lipoprotein</keyword>
<keyword evidence="14" id="KW-1185">Reference proteome</keyword>
<evidence type="ECO:0000256" key="11">
    <source>
        <dbReference type="SAM" id="SignalP"/>
    </source>
</evidence>
<evidence type="ECO:0000256" key="7">
    <source>
        <dbReference type="ARBA" id="ARBA00023136"/>
    </source>
</evidence>
<evidence type="ECO:0000313" key="14">
    <source>
        <dbReference type="Proteomes" id="UP000636709"/>
    </source>
</evidence>
<evidence type="ECO:0000259" key="12">
    <source>
        <dbReference type="Pfam" id="PF07995"/>
    </source>
</evidence>
<dbReference type="OrthoDB" id="10266706at2759"/>
<evidence type="ECO:0000256" key="2">
    <source>
        <dbReference type="ARBA" id="ARBA00004193"/>
    </source>
</evidence>
<name>A0A835B1A9_9POAL</name>
<feature type="chain" id="PRO_5032891015" description="Glucose/Sorbosone dehydrogenase domain-containing protein" evidence="11">
    <location>
        <begin position="38"/>
        <end position="716"/>
    </location>
</feature>
<dbReference type="AlphaFoldDB" id="A0A835B1A9"/>
<evidence type="ECO:0000256" key="6">
    <source>
        <dbReference type="ARBA" id="ARBA00023002"/>
    </source>
</evidence>
<keyword evidence="4 11" id="KW-0732">Signal</keyword>